<sequence>MPPRGALRVAVARRLFTHAVRDLPLRVELPGLALGAAPGPVLRVVRPEAFFARLGADGLIGFGEAYMAGDWDADDLTAVLTVLARQLGTLIPPPLQRLRGLWHRRRPAAEDGTPGNARRNVHRHYDLSNELFAAFLDETMTYSAALFDGPATWEGLRDAQLAKIDRLLDATGVGPGTRVLEIGTGWGALAIRAAGRGALVRTVTVSPAQRALALRRIADAGLSGRVAVDLLDYREVRGAYDAVLSVEMIEAVGERYWPVFFACLERLLSPGGLIGLQSITMPHDRMLASRTTYTWIQKYVFPGGLIPSVTAIEQNLGGLRVIGDLPMGGHYAETLRLWRERYAGRRAELTLLGFDEVFHRMWNLYLAYSEAGFRSGYLNVHQFILERART</sequence>
<evidence type="ECO:0000313" key="6">
    <source>
        <dbReference type="EMBL" id="GIH26387.1"/>
    </source>
</evidence>
<keyword evidence="3" id="KW-0808">Transferase</keyword>
<dbReference type="PIRSF" id="PIRSF003085">
    <property type="entry name" value="CMAS"/>
    <property type="match status" value="1"/>
</dbReference>
<dbReference type="EMBL" id="BOOA01000039">
    <property type="protein sequence ID" value="GIH26387.1"/>
    <property type="molecule type" value="Genomic_DNA"/>
</dbReference>
<keyword evidence="4" id="KW-0949">S-adenosyl-L-methionine</keyword>
<organism evidence="6 7">
    <name type="scientific">Acrocarpospora phusangensis</name>
    <dbReference type="NCBI Taxonomy" id="1070424"/>
    <lineage>
        <taxon>Bacteria</taxon>
        <taxon>Bacillati</taxon>
        <taxon>Actinomycetota</taxon>
        <taxon>Actinomycetes</taxon>
        <taxon>Streptosporangiales</taxon>
        <taxon>Streptosporangiaceae</taxon>
        <taxon>Acrocarpospora</taxon>
    </lineage>
</organism>
<evidence type="ECO:0000256" key="4">
    <source>
        <dbReference type="ARBA" id="ARBA00022691"/>
    </source>
</evidence>
<dbReference type="InterPro" id="IPR029063">
    <property type="entry name" value="SAM-dependent_MTases_sf"/>
</dbReference>
<keyword evidence="2" id="KW-0489">Methyltransferase</keyword>
<dbReference type="SUPFAM" id="SSF53335">
    <property type="entry name" value="S-adenosyl-L-methionine-dependent methyltransferases"/>
    <property type="match status" value="1"/>
</dbReference>
<evidence type="ECO:0000256" key="2">
    <source>
        <dbReference type="ARBA" id="ARBA00022603"/>
    </source>
</evidence>
<dbReference type="CDD" id="cd02440">
    <property type="entry name" value="AdoMet_MTases"/>
    <property type="match status" value="1"/>
</dbReference>
<proteinExistence type="inferred from homology"/>
<keyword evidence="7" id="KW-1185">Reference proteome</keyword>
<evidence type="ECO:0000313" key="7">
    <source>
        <dbReference type="Proteomes" id="UP000640052"/>
    </source>
</evidence>
<evidence type="ECO:0000256" key="5">
    <source>
        <dbReference type="ARBA" id="ARBA00023098"/>
    </source>
</evidence>
<comment type="similarity">
    <text evidence="1">Belongs to the CFA/CMAS family.</text>
</comment>
<dbReference type="GO" id="GO:0008168">
    <property type="term" value="F:methyltransferase activity"/>
    <property type="evidence" value="ECO:0007669"/>
    <property type="project" value="UniProtKB-KW"/>
</dbReference>
<dbReference type="GO" id="GO:0032259">
    <property type="term" value="P:methylation"/>
    <property type="evidence" value="ECO:0007669"/>
    <property type="project" value="UniProtKB-KW"/>
</dbReference>
<dbReference type="PANTHER" id="PTHR43667:SF2">
    <property type="entry name" value="FATTY ACID C-METHYL TRANSFERASE"/>
    <property type="match status" value="1"/>
</dbReference>
<name>A0A919UQ28_9ACTN</name>
<protein>
    <submittedName>
        <fullName evidence="6">Cyclopropane-fatty-acyl-phospholipid synthase</fullName>
    </submittedName>
</protein>
<dbReference type="Gene3D" id="3.40.50.150">
    <property type="entry name" value="Vaccinia Virus protein VP39"/>
    <property type="match status" value="1"/>
</dbReference>
<dbReference type="Pfam" id="PF02353">
    <property type="entry name" value="CMAS"/>
    <property type="match status" value="1"/>
</dbReference>
<dbReference type="GO" id="GO:0008610">
    <property type="term" value="P:lipid biosynthetic process"/>
    <property type="evidence" value="ECO:0007669"/>
    <property type="project" value="InterPro"/>
</dbReference>
<accession>A0A919UQ28</accession>
<dbReference type="PANTHER" id="PTHR43667">
    <property type="entry name" value="CYCLOPROPANE-FATTY-ACYL-PHOSPHOLIPID SYNTHASE"/>
    <property type="match status" value="1"/>
</dbReference>
<reference evidence="6" key="1">
    <citation type="submission" date="2021-01" db="EMBL/GenBank/DDBJ databases">
        <title>Whole genome shotgun sequence of Acrocarpospora phusangensis NBRC 108782.</title>
        <authorList>
            <person name="Komaki H."/>
            <person name="Tamura T."/>
        </authorList>
    </citation>
    <scope>NUCLEOTIDE SEQUENCE</scope>
    <source>
        <strain evidence="6">NBRC 108782</strain>
    </source>
</reference>
<comment type="caution">
    <text evidence="6">The sequence shown here is derived from an EMBL/GenBank/DDBJ whole genome shotgun (WGS) entry which is preliminary data.</text>
</comment>
<dbReference type="InterPro" id="IPR050723">
    <property type="entry name" value="CFA/CMAS"/>
</dbReference>
<gene>
    <name evidence="6" type="primary">cfa_2</name>
    <name evidence="6" type="ORF">Aph01nite_46970</name>
</gene>
<evidence type="ECO:0000256" key="1">
    <source>
        <dbReference type="ARBA" id="ARBA00010815"/>
    </source>
</evidence>
<keyword evidence="5" id="KW-0443">Lipid metabolism</keyword>
<dbReference type="AlphaFoldDB" id="A0A919UQ28"/>
<dbReference type="Proteomes" id="UP000640052">
    <property type="component" value="Unassembled WGS sequence"/>
</dbReference>
<dbReference type="InterPro" id="IPR003333">
    <property type="entry name" value="CMAS"/>
</dbReference>
<evidence type="ECO:0000256" key="3">
    <source>
        <dbReference type="ARBA" id="ARBA00022679"/>
    </source>
</evidence>